<evidence type="ECO:0000256" key="9">
    <source>
        <dbReference type="ARBA" id="ARBA00023316"/>
    </source>
</evidence>
<comment type="catalytic activity">
    <reaction evidence="10">
        <text>di-trans,octa-cis-undecaprenyl diphospho-N-acetyl-alpha-D-muramoyl-L-alanyl-D-glutamyl-meso-2,6-diaminopimeloyl-D-alanyl-D-alanine + UDP-N-acetyl-alpha-D-glucosamine = di-trans,octa-cis-undecaprenyl diphospho-[N-acetyl-alpha-D-glucosaminyl-(1-&gt;4)]-N-acetyl-alpha-D-muramoyl-L-alanyl-D-glutamyl-meso-2,6-diaminopimeloyl-D-alanyl-D-alanine + UDP + H(+)</text>
        <dbReference type="Rhea" id="RHEA:31227"/>
        <dbReference type="ChEBI" id="CHEBI:15378"/>
        <dbReference type="ChEBI" id="CHEBI:57705"/>
        <dbReference type="ChEBI" id="CHEBI:58223"/>
        <dbReference type="ChEBI" id="CHEBI:61387"/>
        <dbReference type="ChEBI" id="CHEBI:61388"/>
        <dbReference type="EC" id="2.4.1.227"/>
    </reaction>
</comment>
<evidence type="ECO:0000256" key="4">
    <source>
        <dbReference type="ARBA" id="ARBA00022679"/>
    </source>
</evidence>
<evidence type="ECO:0000256" key="6">
    <source>
        <dbReference type="ARBA" id="ARBA00022984"/>
    </source>
</evidence>
<dbReference type="UniPathway" id="UPA00219"/>
<keyword evidence="15" id="KW-1185">Reference proteome</keyword>
<comment type="function">
    <text evidence="10">Cell wall formation. Catalyzes the transfer of a GlcNAc subunit on undecaprenyl-pyrophosphoryl-MurNAc-pentapeptide (lipid intermediate I) to form undecaprenyl-pyrophosphoryl-MurNAc-(pentapeptide)GlcNAc (lipid intermediate II).</text>
</comment>
<keyword evidence="11" id="KW-1133">Transmembrane helix</keyword>
<dbReference type="AlphaFoldDB" id="A0A5Q2N1Y5"/>
<keyword evidence="9 10" id="KW-0961">Cell wall biogenesis/degradation</keyword>
<evidence type="ECO:0000256" key="11">
    <source>
        <dbReference type="SAM" id="Phobius"/>
    </source>
</evidence>
<feature type="domain" description="Glycosyl transferase family 28 C-terminal" evidence="13">
    <location>
        <begin position="194"/>
        <end position="364"/>
    </location>
</feature>
<dbReference type="SUPFAM" id="SSF53756">
    <property type="entry name" value="UDP-Glycosyltransferase/glycogen phosphorylase"/>
    <property type="match status" value="1"/>
</dbReference>
<keyword evidence="11" id="KW-0812">Transmembrane</keyword>
<name>A0A5Q2N1Y5_9FIRM</name>
<keyword evidence="4 10" id="KW-0808">Transferase</keyword>
<feature type="binding site" evidence="10">
    <location>
        <position position="306"/>
    </location>
    <ligand>
        <name>UDP-N-acetyl-alpha-D-glucosamine</name>
        <dbReference type="ChEBI" id="CHEBI:57705"/>
    </ligand>
</feature>
<protein>
    <recommendedName>
        <fullName evidence="10">UDP-N-acetylglucosamine--N-acetylmuramyl-(pentapeptide) pyrophosphoryl-undecaprenol N-acetylglucosamine transferase</fullName>
        <ecNumber evidence="10">2.4.1.227</ecNumber>
    </recommendedName>
    <alternativeName>
        <fullName evidence="10">Undecaprenyl-PP-MurNAc-pentapeptide-UDPGlcNAc GlcNAc transferase</fullName>
    </alternativeName>
</protein>
<dbReference type="InterPro" id="IPR004276">
    <property type="entry name" value="GlycoTrans_28_N"/>
</dbReference>
<dbReference type="NCBIfam" id="TIGR01133">
    <property type="entry name" value="murG"/>
    <property type="match status" value="1"/>
</dbReference>
<evidence type="ECO:0000259" key="13">
    <source>
        <dbReference type="Pfam" id="PF04101"/>
    </source>
</evidence>
<dbReference type="InterPro" id="IPR007235">
    <property type="entry name" value="Glyco_trans_28_C"/>
</dbReference>
<keyword evidence="8 10" id="KW-0131">Cell cycle</keyword>
<dbReference type="GO" id="GO:0051991">
    <property type="term" value="F:UDP-N-acetyl-D-glucosamine:N-acetylmuramoyl-L-alanyl-D-glutamyl-meso-2,6-diaminopimelyl-D-alanyl-D-alanine-diphosphoundecaprenol 4-beta-N-acetylglucosaminlytransferase activity"/>
    <property type="evidence" value="ECO:0007669"/>
    <property type="project" value="RHEA"/>
</dbReference>
<dbReference type="Gene3D" id="3.40.50.2000">
    <property type="entry name" value="Glycogen Phosphorylase B"/>
    <property type="match status" value="2"/>
</dbReference>
<dbReference type="GO" id="GO:0005886">
    <property type="term" value="C:plasma membrane"/>
    <property type="evidence" value="ECO:0007669"/>
    <property type="project" value="UniProtKB-SubCell"/>
</dbReference>
<reference evidence="15" key="1">
    <citation type="submission" date="2019-11" db="EMBL/GenBank/DDBJ databases">
        <title>Genome sequence of Heliorestis convoluta strain HH, an alkaliphilic and minimalistic phototrophic bacterium from a soda lake in Egypt.</title>
        <authorList>
            <person name="Dewey E.D."/>
            <person name="Stokes L.M."/>
            <person name="Burchell B.M."/>
            <person name="Shaffer K.N."/>
            <person name="Huntington A.M."/>
            <person name="Baker J.M."/>
            <person name="Nadendla S."/>
            <person name="Giglio M.G."/>
            <person name="Touchman J.W."/>
            <person name="Blankenship R.E."/>
            <person name="Madigan M.T."/>
            <person name="Sattley W.M."/>
        </authorList>
    </citation>
    <scope>NUCLEOTIDE SEQUENCE [LARGE SCALE GENOMIC DNA]</scope>
    <source>
        <strain evidence="15">HH</strain>
    </source>
</reference>
<feature type="transmembrane region" description="Helical" evidence="11">
    <location>
        <begin position="76"/>
        <end position="94"/>
    </location>
</feature>
<dbReference type="PANTHER" id="PTHR21015:SF22">
    <property type="entry name" value="GLYCOSYLTRANSFERASE"/>
    <property type="match status" value="1"/>
</dbReference>
<dbReference type="PANTHER" id="PTHR21015">
    <property type="entry name" value="UDP-N-ACETYLGLUCOSAMINE--N-ACETYLMURAMYL-(PENTAPEPTIDE) PYROPHOSPHORYL-UNDECAPRENOL N-ACETYLGLUCOSAMINE TRANSFERASE 1"/>
    <property type="match status" value="1"/>
</dbReference>
<evidence type="ECO:0000259" key="12">
    <source>
        <dbReference type="Pfam" id="PF03033"/>
    </source>
</evidence>
<keyword evidence="1 10" id="KW-1003">Cell membrane</keyword>
<sequence length="373" mass="40278">MMMKRKMTFVVTGGGTGGHIYPALAIARGLEKRFSGAEVHYIGSHRGLEKSIVPREGLPFLAVHSRGLERKVHPKAMLSFGVTALGLLEALVVLRRLKPQALIGTGGFVALPVAMAALFLGIPTLIHEQNAFAGITNRILAPRVRKVLLTFDEARKRLESRQAVLTGLPVRPSIVTATRAEGRQFFSISEDSFVLLVVGGSRGAQRLNEALPTLAKAWSGNNKYHIIHVTGQANYDSTREHYQKTGIDLDNDGNIKIIGYLDHMELALAAADLAVGRSGAAFLSELTVRGVPSLLVPYPYAAENHQEANARSMEAAGAAQILLDKDVDGETIKKTIQSLCNQPTQLASMAKAAKALGQPEALERILDEIEDVL</sequence>
<accession>A0A5Q2N1Y5</accession>
<evidence type="ECO:0000256" key="8">
    <source>
        <dbReference type="ARBA" id="ARBA00023306"/>
    </source>
</evidence>
<dbReference type="KEGG" id="hcv:FTV88_1755"/>
<dbReference type="CDD" id="cd03785">
    <property type="entry name" value="GT28_MurG"/>
    <property type="match status" value="1"/>
</dbReference>
<keyword evidence="3 10" id="KW-0328">Glycosyltransferase</keyword>
<dbReference type="GO" id="GO:0051301">
    <property type="term" value="P:cell division"/>
    <property type="evidence" value="ECO:0007669"/>
    <property type="project" value="UniProtKB-KW"/>
</dbReference>
<dbReference type="GO" id="GO:0008360">
    <property type="term" value="P:regulation of cell shape"/>
    <property type="evidence" value="ECO:0007669"/>
    <property type="project" value="UniProtKB-KW"/>
</dbReference>
<feature type="domain" description="Glycosyltransferase family 28 N-terminal" evidence="12">
    <location>
        <begin position="9"/>
        <end position="148"/>
    </location>
</feature>
<evidence type="ECO:0000256" key="3">
    <source>
        <dbReference type="ARBA" id="ARBA00022676"/>
    </source>
</evidence>
<comment type="similarity">
    <text evidence="10">Belongs to the glycosyltransferase 28 family. MurG subfamily.</text>
</comment>
<dbReference type="InterPro" id="IPR006009">
    <property type="entry name" value="GlcNAc_MurG"/>
</dbReference>
<dbReference type="EC" id="2.4.1.227" evidence="10"/>
<gene>
    <name evidence="10 14" type="primary">murG</name>
    <name evidence="14" type="ORF">FTV88_1755</name>
</gene>
<dbReference type="GO" id="GO:0050511">
    <property type="term" value="F:undecaprenyldiphospho-muramoylpentapeptide beta-N-acetylglucosaminyltransferase activity"/>
    <property type="evidence" value="ECO:0007669"/>
    <property type="project" value="UniProtKB-UniRule"/>
</dbReference>
<keyword evidence="2 10" id="KW-0132">Cell division</keyword>
<dbReference type="RefSeq" id="WP_153725152.1">
    <property type="nucleotide sequence ID" value="NZ_CP045875.1"/>
</dbReference>
<keyword evidence="6 10" id="KW-0573">Peptidoglycan synthesis</keyword>
<feature type="transmembrane region" description="Helical" evidence="11">
    <location>
        <begin position="101"/>
        <end position="122"/>
    </location>
</feature>
<evidence type="ECO:0000256" key="10">
    <source>
        <dbReference type="HAMAP-Rule" id="MF_00033"/>
    </source>
</evidence>
<comment type="subcellular location">
    <subcellularLocation>
        <location evidence="10">Cell membrane</location>
        <topology evidence="10">Peripheral membrane protein</topology>
        <orientation evidence="10">Cytoplasmic side</orientation>
    </subcellularLocation>
</comment>
<feature type="binding site" evidence="10">
    <location>
        <position position="171"/>
    </location>
    <ligand>
        <name>UDP-N-acetyl-alpha-D-glucosamine</name>
        <dbReference type="ChEBI" id="CHEBI:57705"/>
    </ligand>
</feature>
<feature type="binding site" evidence="10">
    <location>
        <position position="130"/>
    </location>
    <ligand>
        <name>UDP-N-acetyl-alpha-D-glucosamine</name>
        <dbReference type="ChEBI" id="CHEBI:57705"/>
    </ligand>
</feature>
<evidence type="ECO:0000313" key="15">
    <source>
        <dbReference type="Proteomes" id="UP000366051"/>
    </source>
</evidence>
<evidence type="ECO:0000256" key="2">
    <source>
        <dbReference type="ARBA" id="ARBA00022618"/>
    </source>
</evidence>
<dbReference type="GO" id="GO:0005975">
    <property type="term" value="P:carbohydrate metabolic process"/>
    <property type="evidence" value="ECO:0007669"/>
    <property type="project" value="InterPro"/>
</dbReference>
<dbReference type="EMBL" id="CP045875">
    <property type="protein sequence ID" value="QGG47853.1"/>
    <property type="molecule type" value="Genomic_DNA"/>
</dbReference>
<dbReference type="HAMAP" id="MF_00033">
    <property type="entry name" value="MurG"/>
    <property type="match status" value="1"/>
</dbReference>
<comment type="pathway">
    <text evidence="10">Cell wall biogenesis; peptidoglycan biosynthesis.</text>
</comment>
<evidence type="ECO:0000256" key="7">
    <source>
        <dbReference type="ARBA" id="ARBA00023136"/>
    </source>
</evidence>
<dbReference type="GO" id="GO:0009252">
    <property type="term" value="P:peptidoglycan biosynthetic process"/>
    <property type="evidence" value="ECO:0007669"/>
    <property type="project" value="UniProtKB-UniRule"/>
</dbReference>
<feature type="binding site" evidence="10">
    <location>
        <begin position="16"/>
        <end position="18"/>
    </location>
    <ligand>
        <name>UDP-N-acetyl-alpha-D-glucosamine</name>
        <dbReference type="ChEBI" id="CHEBI:57705"/>
    </ligand>
</feature>
<dbReference type="OrthoDB" id="9808936at2"/>
<dbReference type="Pfam" id="PF03033">
    <property type="entry name" value="Glyco_transf_28"/>
    <property type="match status" value="1"/>
</dbReference>
<evidence type="ECO:0000256" key="1">
    <source>
        <dbReference type="ARBA" id="ARBA00022475"/>
    </source>
</evidence>
<keyword evidence="7 10" id="KW-0472">Membrane</keyword>
<evidence type="ECO:0000313" key="14">
    <source>
        <dbReference type="EMBL" id="QGG47853.1"/>
    </source>
</evidence>
<evidence type="ECO:0000256" key="5">
    <source>
        <dbReference type="ARBA" id="ARBA00022960"/>
    </source>
</evidence>
<dbReference type="Pfam" id="PF04101">
    <property type="entry name" value="Glyco_tran_28_C"/>
    <property type="match status" value="1"/>
</dbReference>
<dbReference type="Proteomes" id="UP000366051">
    <property type="component" value="Chromosome"/>
</dbReference>
<feature type="binding site" evidence="10">
    <location>
        <position position="201"/>
    </location>
    <ligand>
        <name>UDP-N-acetyl-alpha-D-glucosamine</name>
        <dbReference type="ChEBI" id="CHEBI:57705"/>
    </ligand>
</feature>
<dbReference type="GO" id="GO:0071555">
    <property type="term" value="P:cell wall organization"/>
    <property type="evidence" value="ECO:0007669"/>
    <property type="project" value="UniProtKB-KW"/>
</dbReference>
<proteinExistence type="inferred from homology"/>
<organism evidence="14 15">
    <name type="scientific">Heliorestis convoluta</name>
    <dbReference type="NCBI Taxonomy" id="356322"/>
    <lineage>
        <taxon>Bacteria</taxon>
        <taxon>Bacillati</taxon>
        <taxon>Bacillota</taxon>
        <taxon>Clostridia</taxon>
        <taxon>Eubacteriales</taxon>
        <taxon>Heliobacteriaceae</taxon>
        <taxon>Heliorestis</taxon>
    </lineage>
</organism>
<keyword evidence="5 10" id="KW-0133">Cell shape</keyword>
<comment type="caution">
    <text evidence="10">Lacks conserved residue(s) required for the propagation of feature annotation.</text>
</comment>